<gene>
    <name evidence="1" type="ORF">GSTENG00023182001</name>
</gene>
<sequence length="27" mass="3154">MVPVNLTELEKICREELSVLKSKHPFI</sequence>
<accession>Q4S6P3</accession>
<name>Q4S6P3_TETNG</name>
<protein>
    <submittedName>
        <fullName evidence="1">(spotted green pufferfish) hypothetical protein</fullName>
    </submittedName>
</protein>
<reference evidence="1" key="2">
    <citation type="submission" date="2004-02" db="EMBL/GenBank/DDBJ databases">
        <authorList>
            <consortium name="Genoscope"/>
            <consortium name="Whitehead Institute Centre for Genome Research"/>
        </authorList>
    </citation>
    <scope>NUCLEOTIDE SEQUENCE</scope>
</reference>
<dbReference type="EMBL" id="CAAE01014724">
    <property type="protein sequence ID" value="CAG03689.1"/>
    <property type="molecule type" value="Genomic_DNA"/>
</dbReference>
<reference evidence="1" key="1">
    <citation type="journal article" date="2004" name="Nature">
        <title>Genome duplication in the teleost fish Tetraodon nigroviridis reveals the early vertebrate proto-karyotype.</title>
        <authorList>
            <person name="Jaillon O."/>
            <person name="Aury J.-M."/>
            <person name="Brunet F."/>
            <person name="Petit J.-L."/>
            <person name="Stange-Thomann N."/>
            <person name="Mauceli E."/>
            <person name="Bouneau L."/>
            <person name="Fischer C."/>
            <person name="Ozouf-Costaz C."/>
            <person name="Bernot A."/>
            <person name="Nicaud S."/>
            <person name="Jaffe D."/>
            <person name="Fisher S."/>
            <person name="Lutfalla G."/>
            <person name="Dossat C."/>
            <person name="Segurens B."/>
            <person name="Dasilva C."/>
            <person name="Salanoubat M."/>
            <person name="Levy M."/>
            <person name="Boudet N."/>
            <person name="Castellano S."/>
            <person name="Anthouard V."/>
            <person name="Jubin C."/>
            <person name="Castelli V."/>
            <person name="Katinka M."/>
            <person name="Vacherie B."/>
            <person name="Biemont C."/>
            <person name="Skalli Z."/>
            <person name="Cattolico L."/>
            <person name="Poulain J."/>
            <person name="De Berardinis V."/>
            <person name="Cruaud C."/>
            <person name="Duprat S."/>
            <person name="Brottier P."/>
            <person name="Coutanceau J.-P."/>
            <person name="Gouzy J."/>
            <person name="Parra G."/>
            <person name="Lardier G."/>
            <person name="Chapple C."/>
            <person name="McKernan K.J."/>
            <person name="McEwan P."/>
            <person name="Bosak S."/>
            <person name="Kellis M."/>
            <person name="Volff J.-N."/>
            <person name="Guigo R."/>
            <person name="Zody M.C."/>
            <person name="Mesirov J."/>
            <person name="Lindblad-Toh K."/>
            <person name="Birren B."/>
            <person name="Nusbaum C."/>
            <person name="Kahn D."/>
            <person name="Robinson-Rechavi M."/>
            <person name="Laudet V."/>
            <person name="Schachter V."/>
            <person name="Quetier F."/>
            <person name="Saurin W."/>
            <person name="Scarpelli C."/>
            <person name="Wincker P."/>
            <person name="Lander E.S."/>
            <person name="Weissenbach J."/>
            <person name="Roest Crollius H."/>
        </authorList>
    </citation>
    <scope>NUCLEOTIDE SEQUENCE [LARGE SCALE GENOMIC DNA]</scope>
</reference>
<dbReference type="KEGG" id="tng:GSTEN00023182G001"/>
<dbReference type="AlphaFoldDB" id="Q4S6P3"/>
<comment type="caution">
    <text evidence="1">The sequence shown here is derived from an EMBL/GenBank/DDBJ whole genome shotgun (WGS) entry which is preliminary data.</text>
</comment>
<evidence type="ECO:0000313" key="1">
    <source>
        <dbReference type="EMBL" id="CAG03689.1"/>
    </source>
</evidence>
<organism evidence="1">
    <name type="scientific">Tetraodon nigroviridis</name>
    <name type="common">Spotted green pufferfish</name>
    <name type="synonym">Chelonodon nigroviridis</name>
    <dbReference type="NCBI Taxonomy" id="99883"/>
    <lineage>
        <taxon>Eukaryota</taxon>
        <taxon>Metazoa</taxon>
        <taxon>Chordata</taxon>
        <taxon>Craniata</taxon>
        <taxon>Vertebrata</taxon>
        <taxon>Euteleostomi</taxon>
        <taxon>Actinopterygii</taxon>
        <taxon>Neopterygii</taxon>
        <taxon>Teleostei</taxon>
        <taxon>Neoteleostei</taxon>
        <taxon>Acanthomorphata</taxon>
        <taxon>Eupercaria</taxon>
        <taxon>Tetraodontiformes</taxon>
        <taxon>Tetradontoidea</taxon>
        <taxon>Tetraodontidae</taxon>
        <taxon>Tetraodon</taxon>
    </lineage>
</organism>
<proteinExistence type="predicted"/>